<keyword evidence="1" id="KW-0808">Transferase</keyword>
<keyword evidence="2" id="KW-0012">Acyltransferase</keyword>
<reference evidence="4" key="1">
    <citation type="submission" date="2020-10" db="EMBL/GenBank/DDBJ databases">
        <authorList>
            <person name="Gilroy R."/>
        </authorList>
    </citation>
    <scope>NUCLEOTIDE SEQUENCE</scope>
    <source>
        <strain evidence="4">ChiSxjej1B13-7041</strain>
    </source>
</reference>
<accession>A0A9D1EJ14</accession>
<dbReference type="GO" id="GO:0016747">
    <property type="term" value="F:acyltransferase activity, transferring groups other than amino-acyl groups"/>
    <property type="evidence" value="ECO:0007669"/>
    <property type="project" value="InterPro"/>
</dbReference>
<dbReference type="InterPro" id="IPR000182">
    <property type="entry name" value="GNAT_dom"/>
</dbReference>
<evidence type="ECO:0000256" key="1">
    <source>
        <dbReference type="ARBA" id="ARBA00022679"/>
    </source>
</evidence>
<dbReference type="Proteomes" id="UP000886841">
    <property type="component" value="Unassembled WGS sequence"/>
</dbReference>
<protein>
    <submittedName>
        <fullName evidence="4">GNAT family N-acetyltransferase</fullName>
    </submittedName>
</protein>
<sequence>MKREIKLIEDLSLNAWPSHQIQFYDGWILRFSYFYTHRTNSVEQLGPSSLPLAEKIRYCERVYQSWGTPAIFKITPLLDEGFEGLLTAEGYHTEHVTEVMHLNLNENTRRLAHAPVTLEKGVSDRWINGLFALKGTTNAMHRLVVPSMYRAIPKETISAAIYDGHRIVATGLGILDRDYIGLYAIHVHPAYRKKGYARSLCSSILEAGRALGASHSYLQVVKGNTPAKNLYESLGFEDLYTYWFRVKELSYSPKASAQRFSMSRIGS</sequence>
<dbReference type="InterPro" id="IPR016181">
    <property type="entry name" value="Acyl_CoA_acyltransferase"/>
</dbReference>
<proteinExistence type="predicted"/>
<dbReference type="PROSITE" id="PS51186">
    <property type="entry name" value="GNAT"/>
    <property type="match status" value="1"/>
</dbReference>
<organism evidence="4 5">
    <name type="scientific">Candidatus Egerieimonas intestinavium</name>
    <dbReference type="NCBI Taxonomy" id="2840777"/>
    <lineage>
        <taxon>Bacteria</taxon>
        <taxon>Bacillati</taxon>
        <taxon>Bacillota</taxon>
        <taxon>Clostridia</taxon>
        <taxon>Lachnospirales</taxon>
        <taxon>Lachnospiraceae</taxon>
        <taxon>Lachnospiraceae incertae sedis</taxon>
        <taxon>Candidatus Egerieimonas</taxon>
    </lineage>
</organism>
<dbReference type="CDD" id="cd04301">
    <property type="entry name" value="NAT_SF"/>
    <property type="match status" value="1"/>
</dbReference>
<evidence type="ECO:0000313" key="4">
    <source>
        <dbReference type="EMBL" id="HIR92885.1"/>
    </source>
</evidence>
<dbReference type="PANTHER" id="PTHR43420:SF12">
    <property type="entry name" value="N-ACETYLTRANSFERASE DOMAIN-CONTAINING PROTEIN"/>
    <property type="match status" value="1"/>
</dbReference>
<dbReference type="Gene3D" id="3.40.630.30">
    <property type="match status" value="1"/>
</dbReference>
<evidence type="ECO:0000256" key="2">
    <source>
        <dbReference type="ARBA" id="ARBA00023315"/>
    </source>
</evidence>
<dbReference type="SUPFAM" id="SSF55729">
    <property type="entry name" value="Acyl-CoA N-acyltransferases (Nat)"/>
    <property type="match status" value="1"/>
</dbReference>
<name>A0A9D1EJ14_9FIRM</name>
<dbReference type="PANTHER" id="PTHR43420">
    <property type="entry name" value="ACETYLTRANSFERASE"/>
    <property type="match status" value="1"/>
</dbReference>
<feature type="domain" description="N-acetyltransferase" evidence="3">
    <location>
        <begin position="106"/>
        <end position="256"/>
    </location>
</feature>
<dbReference type="Pfam" id="PF24553">
    <property type="entry name" value="Rv0428c_C"/>
    <property type="match status" value="1"/>
</dbReference>
<gene>
    <name evidence="4" type="ORF">IAB98_05660</name>
</gene>
<evidence type="ECO:0000259" key="3">
    <source>
        <dbReference type="PROSITE" id="PS51186"/>
    </source>
</evidence>
<reference evidence="4" key="2">
    <citation type="journal article" date="2021" name="PeerJ">
        <title>Extensive microbial diversity within the chicken gut microbiome revealed by metagenomics and culture.</title>
        <authorList>
            <person name="Gilroy R."/>
            <person name="Ravi A."/>
            <person name="Getino M."/>
            <person name="Pursley I."/>
            <person name="Horton D.L."/>
            <person name="Alikhan N.F."/>
            <person name="Baker D."/>
            <person name="Gharbi K."/>
            <person name="Hall N."/>
            <person name="Watson M."/>
            <person name="Adriaenssens E.M."/>
            <person name="Foster-Nyarko E."/>
            <person name="Jarju S."/>
            <person name="Secka A."/>
            <person name="Antonio M."/>
            <person name="Oren A."/>
            <person name="Chaudhuri R.R."/>
            <person name="La Ragione R."/>
            <person name="Hildebrand F."/>
            <person name="Pallen M.J."/>
        </authorList>
    </citation>
    <scope>NUCLEOTIDE SEQUENCE</scope>
    <source>
        <strain evidence="4">ChiSxjej1B13-7041</strain>
    </source>
</reference>
<dbReference type="InterPro" id="IPR050680">
    <property type="entry name" value="YpeA/RimI_acetyltransf"/>
</dbReference>
<dbReference type="AlphaFoldDB" id="A0A9D1EJ14"/>
<dbReference type="EMBL" id="DVHU01000053">
    <property type="protein sequence ID" value="HIR92885.1"/>
    <property type="molecule type" value="Genomic_DNA"/>
</dbReference>
<evidence type="ECO:0000313" key="5">
    <source>
        <dbReference type="Proteomes" id="UP000886841"/>
    </source>
</evidence>
<dbReference type="InterPro" id="IPR056935">
    <property type="entry name" value="Rv0428c-like_C"/>
</dbReference>
<comment type="caution">
    <text evidence="4">The sequence shown here is derived from an EMBL/GenBank/DDBJ whole genome shotgun (WGS) entry which is preliminary data.</text>
</comment>